<dbReference type="PANTHER" id="PTHR33270">
    <property type="entry name" value="BNAC05G50380D PROTEIN"/>
    <property type="match status" value="1"/>
</dbReference>
<evidence type="ECO:0000259" key="1">
    <source>
        <dbReference type="Pfam" id="PF23156"/>
    </source>
</evidence>
<feature type="domain" description="DUF7054" evidence="1">
    <location>
        <begin position="23"/>
        <end position="105"/>
    </location>
</feature>
<proteinExistence type="predicted"/>
<keyword evidence="3" id="KW-1185">Reference proteome</keyword>
<dbReference type="Pfam" id="PF23156">
    <property type="entry name" value="DUF7054"/>
    <property type="match status" value="2"/>
</dbReference>
<accession>A0ABP0Z885</accession>
<evidence type="ECO:0000313" key="3">
    <source>
        <dbReference type="Proteomes" id="UP001642487"/>
    </source>
</evidence>
<dbReference type="PANTHER" id="PTHR33270:SF18">
    <property type="entry name" value="OS02G0324700 PROTEIN"/>
    <property type="match status" value="1"/>
</dbReference>
<dbReference type="InterPro" id="IPR055482">
    <property type="entry name" value="DUF7054"/>
</dbReference>
<organism evidence="2 3">
    <name type="scientific">Citrullus colocynthis</name>
    <name type="common">colocynth</name>
    <dbReference type="NCBI Taxonomy" id="252529"/>
    <lineage>
        <taxon>Eukaryota</taxon>
        <taxon>Viridiplantae</taxon>
        <taxon>Streptophyta</taxon>
        <taxon>Embryophyta</taxon>
        <taxon>Tracheophyta</taxon>
        <taxon>Spermatophyta</taxon>
        <taxon>Magnoliopsida</taxon>
        <taxon>eudicotyledons</taxon>
        <taxon>Gunneridae</taxon>
        <taxon>Pentapetalae</taxon>
        <taxon>rosids</taxon>
        <taxon>fabids</taxon>
        <taxon>Cucurbitales</taxon>
        <taxon>Cucurbitaceae</taxon>
        <taxon>Benincaseae</taxon>
        <taxon>Citrullus</taxon>
    </lineage>
</organism>
<dbReference type="Proteomes" id="UP001642487">
    <property type="component" value="Chromosome 9"/>
</dbReference>
<dbReference type="EMBL" id="OZ021743">
    <property type="protein sequence ID" value="CAK9328999.1"/>
    <property type="molecule type" value="Genomic_DNA"/>
</dbReference>
<dbReference type="InterPro" id="IPR040358">
    <property type="entry name" value="At4g22758-like"/>
</dbReference>
<feature type="domain" description="DUF7054" evidence="1">
    <location>
        <begin position="138"/>
        <end position="196"/>
    </location>
</feature>
<evidence type="ECO:0000313" key="2">
    <source>
        <dbReference type="EMBL" id="CAK9328999.1"/>
    </source>
</evidence>
<sequence length="264" mass="29501">MVSSKKTHSQKMKNKYDDDDEGRKMFINVNLMGSSGPIRFFVGRNQTVESVIETAVETFARQGRLPVLGCKPQQFALYCPTDSGWQVLELSEAIGLEGRWNFRLCKKRSAAITNNCDTATNKSGLMKKSNDEEGGRMMFINVNFVGSDGPIQFYVSQKQTVESVIETALETFARQGRPPILGCKPHQFALYCSTNSGWQAKALGYLIFGILSIFIVLEPSEAIGLERGWNFKLCKNPSTTTNNCATTTRSKSGLLNFKSWFRTI</sequence>
<name>A0ABP0Z885_9ROSI</name>
<gene>
    <name evidence="2" type="ORF">CITCOLO1_LOCUS21434</name>
</gene>
<protein>
    <recommendedName>
        <fullName evidence="1">DUF7054 domain-containing protein</fullName>
    </recommendedName>
</protein>
<reference evidence="2 3" key="1">
    <citation type="submission" date="2024-03" db="EMBL/GenBank/DDBJ databases">
        <authorList>
            <person name="Gkanogiannis A."/>
            <person name="Becerra Lopez-Lavalle L."/>
        </authorList>
    </citation>
    <scope>NUCLEOTIDE SEQUENCE [LARGE SCALE GENOMIC DNA]</scope>
</reference>